<dbReference type="SUPFAM" id="SSF47226">
    <property type="entry name" value="Histidine-containing phosphotransfer domain, HPT domain"/>
    <property type="match status" value="1"/>
</dbReference>
<evidence type="ECO:0000256" key="8">
    <source>
        <dbReference type="ARBA" id="ARBA00022777"/>
    </source>
</evidence>
<dbReference type="InterPro" id="IPR001789">
    <property type="entry name" value="Sig_transdc_resp-reg_receiver"/>
</dbReference>
<reference evidence="16" key="1">
    <citation type="submission" date="2023-01" db="EMBL/GenBank/DDBJ databases">
        <title>Exploring GABA producing Bacteroides strains toward improving mental health.</title>
        <authorList>
            <person name="Yousuf B."/>
            <person name="Bouhlel N.E."/>
            <person name="Mottawea W."/>
            <person name="Hammami R."/>
        </authorList>
    </citation>
    <scope>NUCLEOTIDE SEQUENCE</scope>
    <source>
        <strain evidence="16">UO.H1047</strain>
    </source>
</reference>
<dbReference type="Gene3D" id="3.40.50.2300">
    <property type="match status" value="1"/>
</dbReference>
<dbReference type="CDD" id="cd00082">
    <property type="entry name" value="HisKA"/>
    <property type="match status" value="1"/>
</dbReference>
<comment type="subcellular location">
    <subcellularLocation>
        <location evidence="2">Cell membrane</location>
    </subcellularLocation>
</comment>
<keyword evidence="13" id="KW-0812">Transmembrane</keyword>
<dbReference type="GO" id="GO:0005524">
    <property type="term" value="F:ATP binding"/>
    <property type="evidence" value="ECO:0007669"/>
    <property type="project" value="UniProtKB-KW"/>
</dbReference>
<dbReference type="InterPro" id="IPR036641">
    <property type="entry name" value="HPT_dom_sf"/>
</dbReference>
<name>A0AAW6I579_9BACT</name>
<keyword evidence="7" id="KW-0547">Nucleotide-binding</keyword>
<proteinExistence type="predicted"/>
<organism evidence="16 17">
    <name type="scientific">Parabacteroides johnsonii</name>
    <dbReference type="NCBI Taxonomy" id="387661"/>
    <lineage>
        <taxon>Bacteria</taxon>
        <taxon>Pseudomonadati</taxon>
        <taxon>Bacteroidota</taxon>
        <taxon>Bacteroidia</taxon>
        <taxon>Bacteroidales</taxon>
        <taxon>Tannerellaceae</taxon>
        <taxon>Parabacteroides</taxon>
    </lineage>
</organism>
<evidence type="ECO:0000259" key="14">
    <source>
        <dbReference type="PROSITE" id="PS50109"/>
    </source>
</evidence>
<evidence type="ECO:0000256" key="10">
    <source>
        <dbReference type="ARBA" id="ARBA00023012"/>
    </source>
</evidence>
<evidence type="ECO:0000256" key="1">
    <source>
        <dbReference type="ARBA" id="ARBA00000085"/>
    </source>
</evidence>
<dbReference type="CDD" id="cd16922">
    <property type="entry name" value="HATPase_EvgS-ArcB-TorS-like"/>
    <property type="match status" value="1"/>
</dbReference>
<comment type="catalytic activity">
    <reaction evidence="1">
        <text>ATP + protein L-histidine = ADP + protein N-phospho-L-histidine.</text>
        <dbReference type="EC" id="2.7.13.3"/>
    </reaction>
</comment>
<dbReference type="InterPro" id="IPR011006">
    <property type="entry name" value="CheY-like_superfamily"/>
</dbReference>
<dbReference type="EC" id="2.7.13.3" evidence="3"/>
<keyword evidence="6" id="KW-0808">Transferase</keyword>
<dbReference type="InterPro" id="IPR004358">
    <property type="entry name" value="Sig_transdc_His_kin-like_C"/>
</dbReference>
<dbReference type="SMART" id="SM00387">
    <property type="entry name" value="HATPase_c"/>
    <property type="match status" value="1"/>
</dbReference>
<dbReference type="PROSITE" id="PS50109">
    <property type="entry name" value="HIS_KIN"/>
    <property type="match status" value="1"/>
</dbReference>
<dbReference type="SUPFAM" id="SSF55874">
    <property type="entry name" value="ATPase domain of HSP90 chaperone/DNA topoisomerase II/histidine kinase"/>
    <property type="match status" value="1"/>
</dbReference>
<comment type="caution">
    <text evidence="16">The sequence shown here is derived from an EMBL/GenBank/DDBJ whole genome shotgun (WGS) entry which is preliminary data.</text>
</comment>
<dbReference type="InterPro" id="IPR003594">
    <property type="entry name" value="HATPase_dom"/>
</dbReference>
<dbReference type="Pfam" id="PF00512">
    <property type="entry name" value="HisKA"/>
    <property type="match status" value="1"/>
</dbReference>
<dbReference type="InterPro" id="IPR005467">
    <property type="entry name" value="His_kinase_dom"/>
</dbReference>
<evidence type="ECO:0000256" key="12">
    <source>
        <dbReference type="PROSITE-ProRule" id="PRU00169"/>
    </source>
</evidence>
<dbReference type="GO" id="GO:0009927">
    <property type="term" value="F:histidine phosphotransfer kinase activity"/>
    <property type="evidence" value="ECO:0007669"/>
    <property type="project" value="TreeGrafter"/>
</dbReference>
<dbReference type="PANTHER" id="PTHR43047:SF72">
    <property type="entry name" value="OSMOSENSING HISTIDINE PROTEIN KINASE SLN1"/>
    <property type="match status" value="1"/>
</dbReference>
<evidence type="ECO:0000256" key="7">
    <source>
        <dbReference type="ARBA" id="ARBA00022741"/>
    </source>
</evidence>
<evidence type="ECO:0000256" key="3">
    <source>
        <dbReference type="ARBA" id="ARBA00012438"/>
    </source>
</evidence>
<dbReference type="SMART" id="SM00388">
    <property type="entry name" value="HisKA"/>
    <property type="match status" value="1"/>
</dbReference>
<dbReference type="Pfam" id="PF00072">
    <property type="entry name" value="Response_reg"/>
    <property type="match status" value="1"/>
</dbReference>
<keyword evidence="5 12" id="KW-0597">Phosphoprotein</keyword>
<dbReference type="AlphaFoldDB" id="A0AAW6I579"/>
<gene>
    <name evidence="16" type="ORF">PQG89_15730</name>
</gene>
<dbReference type="FunFam" id="3.30.565.10:FF:000023">
    <property type="entry name" value="PAS domain-containing sensor histidine kinase"/>
    <property type="match status" value="1"/>
</dbReference>
<evidence type="ECO:0000256" key="4">
    <source>
        <dbReference type="ARBA" id="ARBA00022475"/>
    </source>
</evidence>
<dbReference type="RefSeq" id="WP_055300105.1">
    <property type="nucleotide sequence ID" value="NZ_JAQPYW010000081.1"/>
</dbReference>
<dbReference type="PANTHER" id="PTHR43047">
    <property type="entry name" value="TWO-COMPONENT HISTIDINE PROTEIN KINASE"/>
    <property type="match status" value="1"/>
</dbReference>
<dbReference type="CDD" id="cd17546">
    <property type="entry name" value="REC_hyHK_CKI1_RcsC-like"/>
    <property type="match status" value="1"/>
</dbReference>
<evidence type="ECO:0000313" key="16">
    <source>
        <dbReference type="EMBL" id="MDC7150844.1"/>
    </source>
</evidence>
<keyword evidence="9 16" id="KW-0067">ATP-binding</keyword>
<evidence type="ECO:0000256" key="6">
    <source>
        <dbReference type="ARBA" id="ARBA00022679"/>
    </source>
</evidence>
<evidence type="ECO:0000256" key="5">
    <source>
        <dbReference type="ARBA" id="ARBA00022553"/>
    </source>
</evidence>
<dbReference type="InterPro" id="IPR036890">
    <property type="entry name" value="HATPase_C_sf"/>
</dbReference>
<keyword evidence="8" id="KW-0418">Kinase</keyword>
<keyword evidence="10" id="KW-0902">Two-component regulatory system</keyword>
<dbReference type="Gene3D" id="3.30.565.10">
    <property type="entry name" value="Histidine kinase-like ATPase, C-terminal domain"/>
    <property type="match status" value="1"/>
</dbReference>
<dbReference type="Gene3D" id="1.10.287.130">
    <property type="match status" value="1"/>
</dbReference>
<evidence type="ECO:0000259" key="15">
    <source>
        <dbReference type="PROSITE" id="PS50110"/>
    </source>
</evidence>
<accession>A0AAW6I579</accession>
<dbReference type="PRINTS" id="PR00344">
    <property type="entry name" value="BCTRLSENSOR"/>
</dbReference>
<protein>
    <recommendedName>
        <fullName evidence="3">histidine kinase</fullName>
        <ecNumber evidence="3">2.7.13.3</ecNumber>
    </recommendedName>
</protein>
<keyword evidence="13" id="KW-1133">Transmembrane helix</keyword>
<dbReference type="GO" id="GO:0005886">
    <property type="term" value="C:plasma membrane"/>
    <property type="evidence" value="ECO:0007669"/>
    <property type="project" value="UniProtKB-SubCell"/>
</dbReference>
<dbReference type="GO" id="GO:0000155">
    <property type="term" value="F:phosphorelay sensor kinase activity"/>
    <property type="evidence" value="ECO:0007669"/>
    <property type="project" value="InterPro"/>
</dbReference>
<keyword evidence="11 13" id="KW-0472">Membrane</keyword>
<keyword evidence="4" id="KW-1003">Cell membrane</keyword>
<dbReference type="EMBL" id="JAQPYX010000153">
    <property type="protein sequence ID" value="MDC7150844.1"/>
    <property type="molecule type" value="Genomic_DNA"/>
</dbReference>
<dbReference type="Proteomes" id="UP001213646">
    <property type="component" value="Unassembled WGS sequence"/>
</dbReference>
<dbReference type="SUPFAM" id="SSF47384">
    <property type="entry name" value="Homodimeric domain of signal transducing histidine kinase"/>
    <property type="match status" value="1"/>
</dbReference>
<evidence type="ECO:0000313" key="17">
    <source>
        <dbReference type="Proteomes" id="UP001213646"/>
    </source>
</evidence>
<feature type="transmembrane region" description="Helical" evidence="13">
    <location>
        <begin position="250"/>
        <end position="270"/>
    </location>
</feature>
<feature type="modified residue" description="4-aspartylphosphate" evidence="12">
    <location>
        <position position="587"/>
    </location>
</feature>
<feature type="domain" description="Histidine kinase" evidence="14">
    <location>
        <begin position="304"/>
        <end position="517"/>
    </location>
</feature>
<dbReference type="InterPro" id="IPR036097">
    <property type="entry name" value="HisK_dim/P_sf"/>
</dbReference>
<dbReference type="InterPro" id="IPR003661">
    <property type="entry name" value="HisK_dim/P_dom"/>
</dbReference>
<feature type="transmembrane region" description="Helical" evidence="13">
    <location>
        <begin position="14"/>
        <end position="32"/>
    </location>
</feature>
<dbReference type="PROSITE" id="PS50110">
    <property type="entry name" value="RESPONSE_REGULATORY"/>
    <property type="match status" value="1"/>
</dbReference>
<dbReference type="SMART" id="SM00448">
    <property type="entry name" value="REC"/>
    <property type="match status" value="1"/>
</dbReference>
<evidence type="ECO:0000256" key="11">
    <source>
        <dbReference type="ARBA" id="ARBA00023136"/>
    </source>
</evidence>
<dbReference type="Pfam" id="PF02518">
    <property type="entry name" value="HATPase_c"/>
    <property type="match status" value="1"/>
</dbReference>
<evidence type="ECO:0000256" key="13">
    <source>
        <dbReference type="SAM" id="Phobius"/>
    </source>
</evidence>
<dbReference type="SUPFAM" id="SSF52172">
    <property type="entry name" value="CheY-like"/>
    <property type="match status" value="1"/>
</dbReference>
<feature type="domain" description="Response regulatory" evidence="15">
    <location>
        <begin position="538"/>
        <end position="655"/>
    </location>
</feature>
<evidence type="ECO:0000256" key="9">
    <source>
        <dbReference type="ARBA" id="ARBA00022840"/>
    </source>
</evidence>
<evidence type="ECO:0000256" key="2">
    <source>
        <dbReference type="ARBA" id="ARBA00004236"/>
    </source>
</evidence>
<sequence>MTQHRQISLLYKVFFGYIVLMAIIGSMVAIVLHERHRVQKIENESISIFQTQHDINTAHRYVTALVTYGESVMVWNNEDSLAYRERRVRTDSMLQVLRTQCSDFIQPVQIDSLRTLLAAKEEHLFKIMEASWEQKRTDSLLFNQKPTVTTQTTTRTVTRKKKGIAGFFGGKETVQMPVVTTRQTAPDKELISLLNKRKRDIETYTDSLRLCNRELNRKLRLLITSLDEQTWNAFRSKEERLKASYEHSTLVITGLIIFSIILLFISYLVIQRDIKVKAKNRKHLEETIEQNIALLEMRKNIILTISHDIRAPLNVISGSAELAVDTREKKRRNTHLNNIRIVCRHVVHLLNNLLDVYRLNEAKETRNDVPFNLNALLERIAFGFSHVVNNKGILFNHDFTGTDVKLCGDVDRIEQILDNLLSNAVKFTETGTISLNARYNEGELVLEVKDTGIGMSEDALSRIFRPFERLDSVRNAEGFGLGLPITKGLVNLLGGTIDVTSGIDRGSTFRITLPLKTTDETVESESLIIPHPAHLPRNVLVIDDDTMLLNVIKEMLERNGMNCTTSVSSKDVVKAMRGKDYDLLISDIQMPGTNGFDLLTLLRNSNIGNSRTIPIVAMTARGDRDKEAFLHAGFTDYIYKPFSSSELLGLLSRIKTNRREEKPEVDFSLILSEVSDKHKALLSLISQSEKDREELDAAIKNGDRQKLREITHRMQPMWEFLRMAEPLLAYRTLLKDSETSDKELNEYTRQIIASTAMLIKAAEAEIKRLTNETEDTDS</sequence>